<gene>
    <name evidence="2" type="ORF">SODALDRAFT_347555</name>
</gene>
<keyword evidence="3" id="KW-1185">Reference proteome</keyword>
<dbReference type="EMBL" id="ML119051">
    <property type="protein sequence ID" value="ROT42627.1"/>
    <property type="molecule type" value="Genomic_DNA"/>
</dbReference>
<protein>
    <submittedName>
        <fullName evidence="2">Uncharacterized protein</fullName>
    </submittedName>
</protein>
<name>A0A3N2Q7G6_SODAK</name>
<dbReference type="AlphaFoldDB" id="A0A3N2Q7G6"/>
<reference evidence="2 3" key="1">
    <citation type="journal article" date="2018" name="Mol. Ecol.">
        <title>The obligate alkalophilic soda-lake fungus Sodiomyces alkalinus has shifted to a protein diet.</title>
        <authorList>
            <person name="Grum-Grzhimaylo A.A."/>
            <person name="Falkoski D.L."/>
            <person name="van den Heuvel J."/>
            <person name="Valero-Jimenez C.A."/>
            <person name="Min B."/>
            <person name="Choi I.G."/>
            <person name="Lipzen A."/>
            <person name="Daum C.G."/>
            <person name="Aanen D.K."/>
            <person name="Tsang A."/>
            <person name="Henrissat B."/>
            <person name="Bilanenko E.N."/>
            <person name="de Vries R.P."/>
            <person name="van Kan J.A.L."/>
            <person name="Grigoriev I.V."/>
            <person name="Debets A.J.M."/>
        </authorList>
    </citation>
    <scope>NUCLEOTIDE SEQUENCE [LARGE SCALE GENOMIC DNA]</scope>
    <source>
        <strain evidence="2 3">F11</strain>
    </source>
</reference>
<feature type="region of interest" description="Disordered" evidence="1">
    <location>
        <begin position="54"/>
        <end position="89"/>
    </location>
</feature>
<evidence type="ECO:0000313" key="2">
    <source>
        <dbReference type="EMBL" id="ROT42627.1"/>
    </source>
</evidence>
<dbReference type="OrthoDB" id="10477372at2759"/>
<sequence>MAVDTTKLGPGQERNLALVPRQTIVCLDHFITIANHVYSSTTTNPSTALIEVPNPASRPHARLENPSTLMKPTQSKPPTPPTRIQPGRAAKRARACAARAEGEMGSRTKRKKPLSTWVLPGLCVGADRTASVDEDFVLHFAQDGAARLPQQKQPKQQQQQVLPVLLPEASALAGQVHRAVERGKRQRQRQRQWQRQKRATCAFGPAPWICEVCQAEDVVRSNDRGFAMMTEGRHSHADPGAGIGAPVAMMTPGCCVGEDGWASKGSHYVDVGWEAVEVREDQVVRLGPLRFVADMCDGQAKLLFLSGDWSGDWSGG</sequence>
<organism evidence="2 3">
    <name type="scientific">Sodiomyces alkalinus (strain CBS 110278 / VKM F-3762 / F11)</name>
    <name type="common">Alkaliphilic filamentous fungus</name>
    <dbReference type="NCBI Taxonomy" id="1314773"/>
    <lineage>
        <taxon>Eukaryota</taxon>
        <taxon>Fungi</taxon>
        <taxon>Dikarya</taxon>
        <taxon>Ascomycota</taxon>
        <taxon>Pezizomycotina</taxon>
        <taxon>Sordariomycetes</taxon>
        <taxon>Hypocreomycetidae</taxon>
        <taxon>Glomerellales</taxon>
        <taxon>Plectosphaerellaceae</taxon>
        <taxon>Sodiomyces</taxon>
    </lineage>
</organism>
<evidence type="ECO:0000313" key="3">
    <source>
        <dbReference type="Proteomes" id="UP000272025"/>
    </source>
</evidence>
<dbReference type="RefSeq" id="XP_028470433.1">
    <property type="nucleotide sequence ID" value="XM_028613312.1"/>
</dbReference>
<evidence type="ECO:0000256" key="1">
    <source>
        <dbReference type="SAM" id="MobiDB-lite"/>
    </source>
</evidence>
<accession>A0A3N2Q7G6</accession>
<proteinExistence type="predicted"/>
<dbReference type="Proteomes" id="UP000272025">
    <property type="component" value="Unassembled WGS sequence"/>
</dbReference>
<dbReference type="GeneID" id="39581790"/>